<feature type="domain" description="Neurotransmitter-gated ion-channel ligand-binding" evidence="3">
    <location>
        <begin position="26"/>
        <end position="232"/>
    </location>
</feature>
<evidence type="ECO:0000259" key="3">
    <source>
        <dbReference type="Pfam" id="PF02931"/>
    </source>
</evidence>
<dbReference type="InterPro" id="IPR006201">
    <property type="entry name" value="Neur_channel"/>
</dbReference>
<keyword evidence="2" id="KW-0732">Signal</keyword>
<evidence type="ECO:0000256" key="1">
    <source>
        <dbReference type="SAM" id="Phobius"/>
    </source>
</evidence>
<dbReference type="InterPro" id="IPR006202">
    <property type="entry name" value="Neur_chan_lig-bd"/>
</dbReference>
<dbReference type="EMBL" id="KF873576">
    <property type="protein sequence ID" value="AHJ11205.1"/>
    <property type="molecule type" value="mRNA"/>
</dbReference>
<dbReference type="GO" id="GO:0004888">
    <property type="term" value="F:transmembrane signaling receptor activity"/>
    <property type="evidence" value="ECO:0007669"/>
    <property type="project" value="InterPro"/>
</dbReference>
<feature type="chain" id="PRO_5004876110" evidence="2">
    <location>
        <begin position="20"/>
        <end position="394"/>
    </location>
</feature>
<organism evidence="4">
    <name type="scientific">Locusta migratoria</name>
    <name type="common">Migratory locust</name>
    <dbReference type="NCBI Taxonomy" id="7004"/>
    <lineage>
        <taxon>Eukaryota</taxon>
        <taxon>Metazoa</taxon>
        <taxon>Ecdysozoa</taxon>
        <taxon>Arthropoda</taxon>
        <taxon>Hexapoda</taxon>
        <taxon>Insecta</taxon>
        <taxon>Pterygota</taxon>
        <taxon>Neoptera</taxon>
        <taxon>Polyneoptera</taxon>
        <taxon>Orthoptera</taxon>
        <taxon>Caelifera</taxon>
        <taxon>Acrididea</taxon>
        <taxon>Acridomorpha</taxon>
        <taxon>Acridoidea</taxon>
        <taxon>Acrididae</taxon>
        <taxon>Oedipodinae</taxon>
        <taxon>Locusta</taxon>
    </lineage>
</organism>
<dbReference type="Pfam" id="PF02931">
    <property type="entry name" value="Neur_chan_LBD"/>
    <property type="match status" value="1"/>
</dbReference>
<dbReference type="CDD" id="cd18989">
    <property type="entry name" value="LGIC_ECD_cation"/>
    <property type="match status" value="1"/>
</dbReference>
<dbReference type="FunFam" id="2.70.170.10:FF:000028">
    <property type="entry name" value="AcetylCholine Receptor"/>
    <property type="match status" value="1"/>
</dbReference>
<dbReference type="GO" id="GO:0016020">
    <property type="term" value="C:membrane"/>
    <property type="evidence" value="ECO:0007669"/>
    <property type="project" value="InterPro"/>
</dbReference>
<evidence type="ECO:0000256" key="2">
    <source>
        <dbReference type="SAM" id="SignalP"/>
    </source>
</evidence>
<feature type="signal peptide" evidence="2">
    <location>
        <begin position="1"/>
        <end position="19"/>
    </location>
</feature>
<sequence length="394" mass="44790">MRASLLLLLMSLACRMASASYIEAVRRLRDDLFANYDRRVRPVQQSTTITEVVFHMDIHDVDLMNYDMLRVETWTYWEWKDELLKWDPNRYEGIKELSMGANKIWMPELVHLSRGQVGNALEPMMPKGGMCRVTSDGDVSCMVDAEYETYCGVDLAKWPYDTQTCFLKFINWLDLDDEVSIKLRNGTGFSIKEVKTQRNWELVNVRSEQIPRQNDDRKGFRKIDFYFDFRRHSEGYAATAVTPAIVLSLGTLSTLLVPPWEAERFSVLLSLMAAQCLALADLYHNFSFVITVPRVVLLYRDSLVLAAAALVLAVVMRALIHSEVEAPSCVAALLDQVPTWPYGLSLLAQPREELGGRKQSRGAAVWRQLATLVDRCFFCASCLAVLVLLASLVP</sequence>
<name>W6E954_LOCMI</name>
<accession>W6E954</accession>
<feature type="transmembrane region" description="Helical" evidence="1">
    <location>
        <begin position="265"/>
        <end position="283"/>
    </location>
</feature>
<dbReference type="PANTHER" id="PTHR18945">
    <property type="entry name" value="NEUROTRANSMITTER GATED ION CHANNEL"/>
    <property type="match status" value="1"/>
</dbReference>
<feature type="transmembrane region" description="Helical" evidence="1">
    <location>
        <begin position="236"/>
        <end position="258"/>
    </location>
</feature>
<dbReference type="SUPFAM" id="SSF63712">
    <property type="entry name" value="Nicotinic receptor ligand binding domain-like"/>
    <property type="match status" value="1"/>
</dbReference>
<dbReference type="Gene3D" id="2.70.170.10">
    <property type="entry name" value="Neurotransmitter-gated ion-channel ligand-binding domain"/>
    <property type="match status" value="1"/>
</dbReference>
<proteinExistence type="evidence at transcript level"/>
<feature type="transmembrane region" description="Helical" evidence="1">
    <location>
        <begin position="303"/>
        <end position="320"/>
    </location>
</feature>
<keyword evidence="1" id="KW-1133">Transmembrane helix</keyword>
<feature type="transmembrane region" description="Helical" evidence="1">
    <location>
        <begin position="376"/>
        <end position="393"/>
    </location>
</feature>
<keyword evidence="1" id="KW-0472">Membrane</keyword>
<dbReference type="AlphaFoldDB" id="W6E954"/>
<keyword evidence="1" id="KW-0812">Transmembrane</keyword>
<protein>
    <submittedName>
        <fullName evidence="4">Nicotinic acetylcholine receptor beta2</fullName>
    </submittedName>
</protein>
<keyword evidence="4" id="KW-0675">Receptor</keyword>
<dbReference type="InterPro" id="IPR036734">
    <property type="entry name" value="Neur_chan_lig-bd_sf"/>
</dbReference>
<dbReference type="GO" id="GO:0005230">
    <property type="term" value="F:extracellular ligand-gated monoatomic ion channel activity"/>
    <property type="evidence" value="ECO:0007669"/>
    <property type="project" value="InterPro"/>
</dbReference>
<reference evidence="4" key="1">
    <citation type="journal article" date="2015" name="Gene">
        <title>Cys-loop ligand-gated ion channel gene discovery in the Locusta migratoria manilensis through the neuron transcriptome.</title>
        <authorList>
            <person name="Wang X."/>
            <person name="Meng X."/>
            <person name="Liu C."/>
            <person name="Gao H."/>
            <person name="Zhang Y."/>
            <person name="Liu Z."/>
        </authorList>
    </citation>
    <scope>NUCLEOTIDE SEQUENCE</scope>
    <source>
        <strain evidence="4">Js</strain>
    </source>
</reference>
<evidence type="ECO:0000313" key="4">
    <source>
        <dbReference type="EMBL" id="AHJ11205.1"/>
    </source>
</evidence>